<keyword evidence="2" id="KW-1185">Reference proteome</keyword>
<sequence length="994" mass="108619">MFKITGEDDTMHLGCLLLDGDTACVGCIQFVFEELPGMMFSDAVGYSSMGVMDQLFEGGASPIDVANSPPTGASGMAVRQEASVGHELYIKVLALSSNDVMKEFGKLPKTLGLRGVIVCQRPSPMVVYPFKMIQDRKGACPALKIFHRNSMGSQVTYTKDGAKELMKGHSDMLLAATANKVGTGGDEEGQVTFNQGMHSAIPTFQSIKDRRDALNAKSQKRFGKQKSGAIDEEVLNPNMSGTVEYWIWELKFERASNDCKNGRTENQAKILLPKISGNDRKNLQIHVDLYTMAKCFSTTECKNHDNTELTAKWKELKKAGATFTKFCLKGLSKRYVNQVWKTVDDSDTDISAKRDAMRKMLTATAPWDSDVAAARNIDPCSVKLVQACEDDSEIADYFMEWVFSDTFQLWISAGNSRAKDVLMFVEEAIALWDTLPEDAVLGEEPALCLLQANTVARLLQALSADSLPQDLNLDIFDSLAAVESEAKRTTGGQTVLRIAGQALMTSAGGYWQKKLDWANQHATSLQEHGGALQQAASDLTAVSTTSVPNKTIGERMLSIAKEIPYWEARMYEGASDIVKAILLEKATKLCDLLVAGGARGAAAAVADAEAPDESPSAVLAVFKDLFKEMSSIFPADEHVEKSAQDIHSRLLDMDLASKHDLVMQAVREWGPSGDKTRRLRDALHDCRAKELPDDVREPCYKLFEGIVRTAVDNSPQGPMIPVDGSVFDTLEFLAGRAPQPHTDACTKVSAMVNAAWRALVAFKKVQDATSEHEAEAAPPSSEVVDGMVKDLVRALQKYKSTAKPTLLDRFAPGASELLGARIDAAKEFVKQNGSSSVAAIQSNITSKMTTLRQMIKESPHMGEYEKVCMSATALPPILQVAKKGLTDANTGDWLERCAQIEGEVEQLRAKAGEYGITVQTEDIKTIEGAVSEIRAACISIELCSHFGDAELVKNKVGLRTKMTAVQAKIRKYALEPKSMPEPIVNRYRDGLKMK</sequence>
<name>A0ABN9UNK6_9DINO</name>
<reference evidence="1" key="1">
    <citation type="submission" date="2023-10" db="EMBL/GenBank/DDBJ databases">
        <authorList>
            <person name="Chen Y."/>
            <person name="Shah S."/>
            <person name="Dougan E. K."/>
            <person name="Thang M."/>
            <person name="Chan C."/>
        </authorList>
    </citation>
    <scope>NUCLEOTIDE SEQUENCE [LARGE SCALE GENOMIC DNA]</scope>
</reference>
<gene>
    <name evidence="1" type="ORF">PCOR1329_LOCUS50150</name>
</gene>
<proteinExistence type="predicted"/>
<dbReference type="EMBL" id="CAUYUJ010016065">
    <property type="protein sequence ID" value="CAK0861504.1"/>
    <property type="molecule type" value="Genomic_DNA"/>
</dbReference>
<dbReference type="Proteomes" id="UP001189429">
    <property type="component" value="Unassembled WGS sequence"/>
</dbReference>
<organism evidence="1 2">
    <name type="scientific">Prorocentrum cordatum</name>
    <dbReference type="NCBI Taxonomy" id="2364126"/>
    <lineage>
        <taxon>Eukaryota</taxon>
        <taxon>Sar</taxon>
        <taxon>Alveolata</taxon>
        <taxon>Dinophyceae</taxon>
        <taxon>Prorocentrales</taxon>
        <taxon>Prorocentraceae</taxon>
        <taxon>Prorocentrum</taxon>
    </lineage>
</organism>
<evidence type="ECO:0000313" key="1">
    <source>
        <dbReference type="EMBL" id="CAK0861504.1"/>
    </source>
</evidence>
<accession>A0ABN9UNK6</accession>
<protein>
    <submittedName>
        <fullName evidence="1">Uncharacterized protein</fullName>
    </submittedName>
</protein>
<comment type="caution">
    <text evidence="1">The sequence shown here is derived from an EMBL/GenBank/DDBJ whole genome shotgun (WGS) entry which is preliminary data.</text>
</comment>
<evidence type="ECO:0000313" key="2">
    <source>
        <dbReference type="Proteomes" id="UP001189429"/>
    </source>
</evidence>